<evidence type="ECO:0000313" key="2">
    <source>
        <dbReference type="EMBL" id="KAH8030752.1"/>
    </source>
</evidence>
<reference evidence="2" key="2">
    <citation type="submission" date="2021-09" db="EMBL/GenBank/DDBJ databases">
        <authorList>
            <person name="Jia N."/>
            <person name="Wang J."/>
            <person name="Shi W."/>
            <person name="Du L."/>
            <person name="Sun Y."/>
            <person name="Zhan W."/>
            <person name="Jiang J."/>
            <person name="Wang Q."/>
            <person name="Zhang B."/>
            <person name="Ji P."/>
            <person name="Sakyi L.B."/>
            <person name="Cui X."/>
            <person name="Yuan T."/>
            <person name="Jiang B."/>
            <person name="Yang W."/>
            <person name="Lam T.T.-Y."/>
            <person name="Chang Q."/>
            <person name="Ding S."/>
            <person name="Wang X."/>
            <person name="Zhu J."/>
            <person name="Ruan X."/>
            <person name="Zhao L."/>
            <person name="Wei J."/>
            <person name="Que T."/>
            <person name="Du C."/>
            <person name="Cheng J."/>
            <person name="Dai P."/>
            <person name="Han X."/>
            <person name="Huang E."/>
            <person name="Gao Y."/>
            <person name="Liu J."/>
            <person name="Shao H."/>
            <person name="Ye R."/>
            <person name="Li L."/>
            <person name="Wei W."/>
            <person name="Wang X."/>
            <person name="Wang C."/>
            <person name="Huo Q."/>
            <person name="Li W."/>
            <person name="Guo W."/>
            <person name="Chen H."/>
            <person name="Chen S."/>
            <person name="Zhou L."/>
            <person name="Zhou L."/>
            <person name="Ni X."/>
            <person name="Tian J."/>
            <person name="Zhou Y."/>
            <person name="Sheng Y."/>
            <person name="Liu T."/>
            <person name="Pan Y."/>
            <person name="Xia L."/>
            <person name="Li J."/>
            <person name="Zhao F."/>
            <person name="Cao W."/>
        </authorList>
    </citation>
    <scope>NUCLEOTIDE SEQUENCE</scope>
    <source>
        <strain evidence="2">Rmic-2018</strain>
        <tissue evidence="2">Larvae</tissue>
    </source>
</reference>
<sequence length="159" mass="16724">MFLVQQSCGIQLREFHRVFRVITGANESPRRSSSTEDPDQCGAPSSSPSATTRLAPSPSSSPLHATSGGGGSSAAGSSCAGSSSLYEEEDDSRRGAETIPLRSLRRSRSARQPSTSSGSPAALGVRASFQPDFYFYSQTQYVALSPLANTPSTSERSVL</sequence>
<gene>
    <name evidence="2" type="ORF">HPB51_011592</name>
</gene>
<comment type="caution">
    <text evidence="2">The sequence shown here is derived from an EMBL/GenBank/DDBJ whole genome shotgun (WGS) entry which is preliminary data.</text>
</comment>
<dbReference type="Proteomes" id="UP000821866">
    <property type="component" value="Chromosome 3"/>
</dbReference>
<name>A0A9J6E9H1_RHIMP</name>
<dbReference type="AlphaFoldDB" id="A0A9J6E9H1"/>
<evidence type="ECO:0000256" key="1">
    <source>
        <dbReference type="SAM" id="MobiDB-lite"/>
    </source>
</evidence>
<protein>
    <submittedName>
        <fullName evidence="2">Uncharacterized protein</fullName>
    </submittedName>
</protein>
<evidence type="ECO:0000313" key="3">
    <source>
        <dbReference type="Proteomes" id="UP000821866"/>
    </source>
</evidence>
<reference evidence="2" key="1">
    <citation type="journal article" date="2020" name="Cell">
        <title>Large-Scale Comparative Analyses of Tick Genomes Elucidate Their Genetic Diversity and Vector Capacities.</title>
        <authorList>
            <consortium name="Tick Genome and Microbiome Consortium (TIGMIC)"/>
            <person name="Jia N."/>
            <person name="Wang J."/>
            <person name="Shi W."/>
            <person name="Du L."/>
            <person name="Sun Y."/>
            <person name="Zhan W."/>
            <person name="Jiang J.F."/>
            <person name="Wang Q."/>
            <person name="Zhang B."/>
            <person name="Ji P."/>
            <person name="Bell-Sakyi L."/>
            <person name="Cui X.M."/>
            <person name="Yuan T.T."/>
            <person name="Jiang B.G."/>
            <person name="Yang W.F."/>
            <person name="Lam T.T."/>
            <person name="Chang Q.C."/>
            <person name="Ding S.J."/>
            <person name="Wang X.J."/>
            <person name="Zhu J.G."/>
            <person name="Ruan X.D."/>
            <person name="Zhao L."/>
            <person name="Wei J.T."/>
            <person name="Ye R.Z."/>
            <person name="Que T.C."/>
            <person name="Du C.H."/>
            <person name="Zhou Y.H."/>
            <person name="Cheng J.X."/>
            <person name="Dai P.F."/>
            <person name="Guo W.B."/>
            <person name="Han X.H."/>
            <person name="Huang E.J."/>
            <person name="Li L.F."/>
            <person name="Wei W."/>
            <person name="Gao Y.C."/>
            <person name="Liu J.Z."/>
            <person name="Shao H.Z."/>
            <person name="Wang X."/>
            <person name="Wang C.C."/>
            <person name="Yang T.C."/>
            <person name="Huo Q.B."/>
            <person name="Li W."/>
            <person name="Chen H.Y."/>
            <person name="Chen S.E."/>
            <person name="Zhou L.G."/>
            <person name="Ni X.B."/>
            <person name="Tian J.H."/>
            <person name="Sheng Y."/>
            <person name="Liu T."/>
            <person name="Pan Y.S."/>
            <person name="Xia L.Y."/>
            <person name="Li J."/>
            <person name="Zhao F."/>
            <person name="Cao W.C."/>
        </authorList>
    </citation>
    <scope>NUCLEOTIDE SEQUENCE</scope>
    <source>
        <strain evidence="2">Rmic-2018</strain>
    </source>
</reference>
<accession>A0A9J6E9H1</accession>
<organism evidence="2 3">
    <name type="scientific">Rhipicephalus microplus</name>
    <name type="common">Cattle tick</name>
    <name type="synonym">Boophilus microplus</name>
    <dbReference type="NCBI Taxonomy" id="6941"/>
    <lineage>
        <taxon>Eukaryota</taxon>
        <taxon>Metazoa</taxon>
        <taxon>Ecdysozoa</taxon>
        <taxon>Arthropoda</taxon>
        <taxon>Chelicerata</taxon>
        <taxon>Arachnida</taxon>
        <taxon>Acari</taxon>
        <taxon>Parasitiformes</taxon>
        <taxon>Ixodida</taxon>
        <taxon>Ixodoidea</taxon>
        <taxon>Ixodidae</taxon>
        <taxon>Rhipicephalinae</taxon>
        <taxon>Rhipicephalus</taxon>
        <taxon>Boophilus</taxon>
    </lineage>
</organism>
<proteinExistence type="predicted"/>
<feature type="region of interest" description="Disordered" evidence="1">
    <location>
        <begin position="26"/>
        <end position="123"/>
    </location>
</feature>
<keyword evidence="3" id="KW-1185">Reference proteome</keyword>
<dbReference type="EMBL" id="JABSTU010000005">
    <property type="protein sequence ID" value="KAH8030752.1"/>
    <property type="molecule type" value="Genomic_DNA"/>
</dbReference>
<feature type="compositionally biased region" description="Low complexity" evidence="1">
    <location>
        <begin position="43"/>
        <end position="66"/>
    </location>
</feature>
<feature type="compositionally biased region" description="Low complexity" evidence="1">
    <location>
        <begin position="74"/>
        <end position="84"/>
    </location>
</feature>